<organism evidence="1">
    <name type="scientific">Arion vulgaris</name>
    <dbReference type="NCBI Taxonomy" id="1028688"/>
    <lineage>
        <taxon>Eukaryota</taxon>
        <taxon>Metazoa</taxon>
        <taxon>Spiralia</taxon>
        <taxon>Lophotrochozoa</taxon>
        <taxon>Mollusca</taxon>
        <taxon>Gastropoda</taxon>
        <taxon>Heterobranchia</taxon>
        <taxon>Euthyneura</taxon>
        <taxon>Panpulmonata</taxon>
        <taxon>Eupulmonata</taxon>
        <taxon>Stylommatophora</taxon>
        <taxon>Helicina</taxon>
        <taxon>Arionoidea</taxon>
        <taxon>Arionidae</taxon>
        <taxon>Arion</taxon>
    </lineage>
</organism>
<proteinExistence type="predicted"/>
<sequence>MSMHQEARRRQMHMDRVCEARRRIALATKTAQYSLAQAAPSGSNMEIDTAKCADQRLSHQTLNEFGQSENLPTPVSLRPWKHKVKTELKPYINTCPPLLQDIKRDHIYKVLHPHTEY</sequence>
<dbReference type="EMBL" id="HACG01007652">
    <property type="protein sequence ID" value="CEK54517.1"/>
    <property type="molecule type" value="Transcribed_RNA"/>
</dbReference>
<gene>
    <name evidence="1" type="primary">ORF23010</name>
</gene>
<accession>A0A0B6YE62</accession>
<evidence type="ECO:0000313" key="1">
    <source>
        <dbReference type="EMBL" id="CEK54517.1"/>
    </source>
</evidence>
<reference evidence="1" key="1">
    <citation type="submission" date="2014-12" db="EMBL/GenBank/DDBJ databases">
        <title>Insight into the proteome of Arion vulgaris.</title>
        <authorList>
            <person name="Aradska J."/>
            <person name="Bulat T."/>
            <person name="Smidak R."/>
            <person name="Sarate P."/>
            <person name="Gangsoo J."/>
            <person name="Sialana F."/>
            <person name="Bilban M."/>
            <person name="Lubec G."/>
        </authorList>
    </citation>
    <scope>NUCLEOTIDE SEQUENCE</scope>
    <source>
        <tissue evidence="1">Skin</tissue>
    </source>
</reference>
<protein>
    <submittedName>
        <fullName evidence="1">Uncharacterized protein</fullName>
    </submittedName>
</protein>
<name>A0A0B6YE62_9EUPU</name>
<dbReference type="AlphaFoldDB" id="A0A0B6YE62"/>